<dbReference type="GeneID" id="54301390"/>
<organism evidence="2 3">
    <name type="scientific">Aplosporella prunicola CBS 121167</name>
    <dbReference type="NCBI Taxonomy" id="1176127"/>
    <lineage>
        <taxon>Eukaryota</taxon>
        <taxon>Fungi</taxon>
        <taxon>Dikarya</taxon>
        <taxon>Ascomycota</taxon>
        <taxon>Pezizomycotina</taxon>
        <taxon>Dothideomycetes</taxon>
        <taxon>Dothideomycetes incertae sedis</taxon>
        <taxon>Botryosphaeriales</taxon>
        <taxon>Aplosporellaceae</taxon>
        <taxon>Aplosporella</taxon>
    </lineage>
</organism>
<evidence type="ECO:0000313" key="3">
    <source>
        <dbReference type="Proteomes" id="UP000799438"/>
    </source>
</evidence>
<dbReference type="RefSeq" id="XP_033401255.1">
    <property type="nucleotide sequence ID" value="XM_033543893.1"/>
</dbReference>
<dbReference type="PROSITE" id="PS50181">
    <property type="entry name" value="FBOX"/>
    <property type="match status" value="1"/>
</dbReference>
<proteinExistence type="predicted"/>
<protein>
    <recommendedName>
        <fullName evidence="1">F-box domain-containing protein</fullName>
    </recommendedName>
</protein>
<dbReference type="EMBL" id="ML995477">
    <property type="protein sequence ID" value="KAF2145543.1"/>
    <property type="molecule type" value="Genomic_DNA"/>
</dbReference>
<evidence type="ECO:0000313" key="2">
    <source>
        <dbReference type="EMBL" id="KAF2145543.1"/>
    </source>
</evidence>
<keyword evidence="3" id="KW-1185">Reference proteome</keyword>
<evidence type="ECO:0000259" key="1">
    <source>
        <dbReference type="PROSITE" id="PS50181"/>
    </source>
</evidence>
<dbReference type="InterPro" id="IPR036047">
    <property type="entry name" value="F-box-like_dom_sf"/>
</dbReference>
<feature type="domain" description="F-box" evidence="1">
    <location>
        <begin position="9"/>
        <end position="54"/>
    </location>
</feature>
<name>A0A6A6BQ19_9PEZI</name>
<dbReference type="Proteomes" id="UP000799438">
    <property type="component" value="Unassembled WGS sequence"/>
</dbReference>
<reference evidence="2" key="1">
    <citation type="journal article" date="2020" name="Stud. Mycol.">
        <title>101 Dothideomycetes genomes: a test case for predicting lifestyles and emergence of pathogens.</title>
        <authorList>
            <person name="Haridas S."/>
            <person name="Albert R."/>
            <person name="Binder M."/>
            <person name="Bloem J."/>
            <person name="Labutti K."/>
            <person name="Salamov A."/>
            <person name="Andreopoulos B."/>
            <person name="Baker S."/>
            <person name="Barry K."/>
            <person name="Bills G."/>
            <person name="Bluhm B."/>
            <person name="Cannon C."/>
            <person name="Castanera R."/>
            <person name="Culley D."/>
            <person name="Daum C."/>
            <person name="Ezra D."/>
            <person name="Gonzalez J."/>
            <person name="Henrissat B."/>
            <person name="Kuo A."/>
            <person name="Liang C."/>
            <person name="Lipzen A."/>
            <person name="Lutzoni F."/>
            <person name="Magnuson J."/>
            <person name="Mondo S."/>
            <person name="Nolan M."/>
            <person name="Ohm R."/>
            <person name="Pangilinan J."/>
            <person name="Park H.-J."/>
            <person name="Ramirez L."/>
            <person name="Alfaro M."/>
            <person name="Sun H."/>
            <person name="Tritt A."/>
            <person name="Yoshinaga Y."/>
            <person name="Zwiers L.-H."/>
            <person name="Turgeon B."/>
            <person name="Goodwin S."/>
            <person name="Spatafora J."/>
            <person name="Crous P."/>
            <person name="Grigoriev I."/>
        </authorList>
    </citation>
    <scope>NUCLEOTIDE SEQUENCE</scope>
    <source>
        <strain evidence="2">CBS 121167</strain>
    </source>
</reference>
<dbReference type="InterPro" id="IPR001810">
    <property type="entry name" value="F-box_dom"/>
</dbReference>
<dbReference type="OrthoDB" id="5281164at2759"/>
<sequence>MSDADVAALPPLLRLPKELLDLIISHLDFPGLTHLRATCRTTTGIIPAQEWNHATLAAAEDSAWAARFNRLACKWCAHMRLATRFTDMHKLSKRRGSRACVDCLLPWDEGPFWDPDLGRGAGNWNWGCCWPRDARRTRLSAERRLVAVEEGVKGWAGSNNSHPATAAIAVATATNVAKLAPANQPGF</sequence>
<dbReference type="Pfam" id="PF00646">
    <property type="entry name" value="F-box"/>
    <property type="match status" value="1"/>
</dbReference>
<dbReference type="AlphaFoldDB" id="A0A6A6BQ19"/>
<gene>
    <name evidence="2" type="ORF">K452DRAFT_315766</name>
</gene>
<accession>A0A6A6BQ19</accession>
<dbReference type="SUPFAM" id="SSF81383">
    <property type="entry name" value="F-box domain"/>
    <property type="match status" value="1"/>
</dbReference>